<proteinExistence type="predicted"/>
<evidence type="ECO:0000313" key="1">
    <source>
        <dbReference type="EMBL" id="CCI82292.1"/>
    </source>
</evidence>
<dbReference type="PATRIC" id="fig|1423758.3.peg.817"/>
<sequence length="103" mass="12214">MVEEDKCLQRDKQFTIKKPVYSKEWIKLSKEIDAWCHKNKAEYGAGYQTLHDQIYGAIRFVTGCSRIKSLTKYDVPAARFIFEQMISEFKKNRGNKNGRRIYQ</sequence>
<reference evidence="1 2" key="1">
    <citation type="submission" date="2012-06" db="EMBL/GenBank/DDBJ databases">
        <title>Draft Genome Sequence of Lactobacillus hominis Strain CRBIP 24.179T, isolated from human intestine.</title>
        <authorList>
            <person name="Cousin S."/>
            <person name="Ma L."/>
            <person name="Bizet C."/>
            <person name="Loux V."/>
            <person name="Bouchier C."/>
            <person name="Clermont D."/>
            <person name="Creno S."/>
        </authorList>
    </citation>
    <scope>NUCLEOTIDE SEQUENCE [LARGE SCALE GENOMIC DNA]</scope>
    <source>
        <strain evidence="2">CRBIP 24.179T</strain>
    </source>
</reference>
<organism evidence="1 2">
    <name type="scientific">Lactobacillus hominis DSM 23910 = CRBIP 24.179</name>
    <dbReference type="NCBI Taxonomy" id="1423758"/>
    <lineage>
        <taxon>Bacteria</taxon>
        <taxon>Bacillati</taxon>
        <taxon>Bacillota</taxon>
        <taxon>Bacilli</taxon>
        <taxon>Lactobacillales</taxon>
        <taxon>Lactobacillaceae</taxon>
        <taxon>Lactobacillus</taxon>
    </lineage>
</organism>
<dbReference type="Proteomes" id="UP000009320">
    <property type="component" value="Unassembled WGS sequence"/>
</dbReference>
<evidence type="ECO:0000313" key="2">
    <source>
        <dbReference type="Proteomes" id="UP000009320"/>
    </source>
</evidence>
<protein>
    <submittedName>
        <fullName evidence="1">Uncharacterized protein</fullName>
    </submittedName>
</protein>
<accession>I7L6X6</accession>
<keyword evidence="2" id="KW-1185">Reference proteome</keyword>
<dbReference type="AlphaFoldDB" id="I7L6X6"/>
<comment type="caution">
    <text evidence="1">The sequence shown here is derived from an EMBL/GenBank/DDBJ whole genome shotgun (WGS) entry which is preliminary data.</text>
</comment>
<dbReference type="OrthoDB" id="2331618at2"/>
<dbReference type="EMBL" id="CAKE01000020">
    <property type="protein sequence ID" value="CCI82292.1"/>
    <property type="molecule type" value="Genomic_DNA"/>
</dbReference>
<name>I7L6X6_9LACO</name>
<gene>
    <name evidence="1" type="ORF">BN55_04145</name>
</gene>